<feature type="transmembrane region" description="Helical" evidence="6">
    <location>
        <begin position="365"/>
        <end position="386"/>
    </location>
</feature>
<evidence type="ECO:0000256" key="4">
    <source>
        <dbReference type="ARBA" id="ARBA00023136"/>
    </source>
</evidence>
<organism evidence="7 8">
    <name type="scientific">Triparma retinervis</name>
    <dbReference type="NCBI Taxonomy" id="2557542"/>
    <lineage>
        <taxon>Eukaryota</taxon>
        <taxon>Sar</taxon>
        <taxon>Stramenopiles</taxon>
        <taxon>Ochrophyta</taxon>
        <taxon>Bolidophyceae</taxon>
        <taxon>Parmales</taxon>
        <taxon>Triparmaceae</taxon>
        <taxon>Triparma</taxon>
    </lineage>
</organism>
<dbReference type="GO" id="GO:0016020">
    <property type="term" value="C:membrane"/>
    <property type="evidence" value="ECO:0007669"/>
    <property type="project" value="UniProtKB-SubCell"/>
</dbReference>
<name>A0A9W7ACD9_9STRA</name>
<keyword evidence="8" id="KW-1185">Reference proteome</keyword>
<dbReference type="Proteomes" id="UP001165082">
    <property type="component" value="Unassembled WGS sequence"/>
</dbReference>
<dbReference type="AlphaFoldDB" id="A0A9W7ACD9"/>
<evidence type="ECO:0000256" key="2">
    <source>
        <dbReference type="ARBA" id="ARBA00022692"/>
    </source>
</evidence>
<reference evidence="7" key="1">
    <citation type="submission" date="2022-07" db="EMBL/GenBank/DDBJ databases">
        <title>Genome analysis of Parmales, a sister group of diatoms, reveals the evolutionary specialization of diatoms from phago-mixotrophs to photoautotrophs.</title>
        <authorList>
            <person name="Ban H."/>
            <person name="Sato S."/>
            <person name="Yoshikawa S."/>
            <person name="Kazumasa Y."/>
            <person name="Nakamura Y."/>
            <person name="Ichinomiya M."/>
            <person name="Saitoh K."/>
            <person name="Sato N."/>
            <person name="Blanc-Mathieu R."/>
            <person name="Endo H."/>
            <person name="Kuwata A."/>
            <person name="Ogata H."/>
        </authorList>
    </citation>
    <scope>NUCLEOTIDE SEQUENCE</scope>
</reference>
<evidence type="ECO:0000256" key="3">
    <source>
        <dbReference type="ARBA" id="ARBA00022989"/>
    </source>
</evidence>
<feature type="transmembrane region" description="Helical" evidence="6">
    <location>
        <begin position="266"/>
        <end position="287"/>
    </location>
</feature>
<feature type="region of interest" description="Disordered" evidence="5">
    <location>
        <begin position="407"/>
        <end position="470"/>
    </location>
</feature>
<dbReference type="OrthoDB" id="43303at2759"/>
<gene>
    <name evidence="7" type="ORF">TrRE_jg12274</name>
</gene>
<dbReference type="InterPro" id="IPR018499">
    <property type="entry name" value="Tetraspanin/Peripherin"/>
</dbReference>
<keyword evidence="2 6" id="KW-0812">Transmembrane</keyword>
<evidence type="ECO:0000313" key="8">
    <source>
        <dbReference type="Proteomes" id="UP001165082"/>
    </source>
</evidence>
<keyword evidence="4 6" id="KW-0472">Membrane</keyword>
<accession>A0A9W7ACD9</accession>
<sequence>MVMEMLERAAPELKESLAKEAMEKVLGREEIEEFLALGTSSSRPMKFDCMQIPPSKRFNLHAHPNLELVLCIRGRLHEWRMVGGSWGGKKDWTEEQPRGPDLGEERTAWELRTLNEGEWLVNEAGSVHLSFTDEAVGCTLFVLWSGKHANVEEGGWPTDFELDSEKLCLFLGDALLSKILTMSRLNDTIKFGVLIVNSVLLLLSLVTILVGALVLTGNWSDFDPDTFETTALWACVIGGVLLILTLVGCFGAVTQTEREGTCTGRRLLSTYQVFLIILLVLFVRLGIEGKTTIDSMEWTLDNRGQGEYDKGDNLLANKDLCETAMARWKEDNVYDADAMALCPYHVCRYQILAEVVDTVDPILDVIAISIYIIGAMIFLTCLLICYNPHDDTAAQLIKTGVLVEKRGGASSGRRASSPRQPQQQQRRQTRGGSAASRKGPTGPSRGHQKGGRGAPPRGHKGSNAAGHNRL</sequence>
<evidence type="ECO:0000256" key="1">
    <source>
        <dbReference type="ARBA" id="ARBA00004141"/>
    </source>
</evidence>
<dbReference type="EMBL" id="BRXZ01001313">
    <property type="protein sequence ID" value="GMH68071.1"/>
    <property type="molecule type" value="Genomic_DNA"/>
</dbReference>
<protein>
    <submittedName>
        <fullName evidence="7">Uncharacterized protein</fullName>
    </submittedName>
</protein>
<feature type="transmembrane region" description="Helical" evidence="6">
    <location>
        <begin position="231"/>
        <end position="254"/>
    </location>
</feature>
<keyword evidence="3 6" id="KW-1133">Transmembrane helix</keyword>
<evidence type="ECO:0000313" key="7">
    <source>
        <dbReference type="EMBL" id="GMH68071.1"/>
    </source>
</evidence>
<dbReference type="InterPro" id="IPR011051">
    <property type="entry name" value="RmlC_Cupin_sf"/>
</dbReference>
<comment type="subcellular location">
    <subcellularLocation>
        <location evidence="1">Membrane</location>
        <topology evidence="1">Multi-pass membrane protein</topology>
    </subcellularLocation>
</comment>
<dbReference type="Pfam" id="PF00335">
    <property type="entry name" value="Tetraspanin"/>
    <property type="match status" value="1"/>
</dbReference>
<dbReference type="SUPFAM" id="SSF51182">
    <property type="entry name" value="RmlC-like cupins"/>
    <property type="match status" value="1"/>
</dbReference>
<feature type="compositionally biased region" description="Low complexity" evidence="5">
    <location>
        <begin position="411"/>
        <end position="435"/>
    </location>
</feature>
<feature type="transmembrane region" description="Helical" evidence="6">
    <location>
        <begin position="191"/>
        <end position="219"/>
    </location>
</feature>
<evidence type="ECO:0000256" key="6">
    <source>
        <dbReference type="SAM" id="Phobius"/>
    </source>
</evidence>
<evidence type="ECO:0000256" key="5">
    <source>
        <dbReference type="SAM" id="MobiDB-lite"/>
    </source>
</evidence>
<comment type="caution">
    <text evidence="7">The sequence shown here is derived from an EMBL/GenBank/DDBJ whole genome shotgun (WGS) entry which is preliminary data.</text>
</comment>
<proteinExistence type="predicted"/>